<protein>
    <submittedName>
        <fullName evidence="1">Uncharacterized protein</fullName>
    </submittedName>
</protein>
<evidence type="ECO:0000313" key="1">
    <source>
        <dbReference type="EMBL" id="OCT79148.1"/>
    </source>
</evidence>
<sequence length="198" mass="23528">MGDLYDPDGLQNFSKLQKAYKLPDAQLYTYLRIQHYLQANQWLGPHQPTKFELKCWTPTCKRKGTTIIYNLLLLKNADKPQQLLKSGKQTCQRDVGMMMHIWWDCPLAQSYWHKIRDLIHQSTGIFIIFRPALFLLDLEIPHGDKDLKRLIMQILLASRSLLAQYWRQSVLPSLQEITKEVEHIQLYERLFYFHQLKA</sequence>
<reference evidence="2" key="1">
    <citation type="journal article" date="2016" name="Nature">
        <title>Genome evolution in the allotetraploid frog Xenopus laevis.</title>
        <authorList>
            <person name="Session A.M."/>
            <person name="Uno Y."/>
            <person name="Kwon T."/>
            <person name="Chapman J.A."/>
            <person name="Toyoda A."/>
            <person name="Takahashi S."/>
            <person name="Fukui A."/>
            <person name="Hikosaka A."/>
            <person name="Suzuki A."/>
            <person name="Kondo M."/>
            <person name="van Heeringen S.J."/>
            <person name="Quigley I."/>
            <person name="Heinz S."/>
            <person name="Ogino H."/>
            <person name="Ochi H."/>
            <person name="Hellsten U."/>
            <person name="Lyons J.B."/>
            <person name="Simakov O."/>
            <person name="Putnam N."/>
            <person name="Stites J."/>
            <person name="Kuroki Y."/>
            <person name="Tanaka T."/>
            <person name="Michiue T."/>
            <person name="Watanabe M."/>
            <person name="Bogdanovic O."/>
            <person name="Lister R."/>
            <person name="Georgiou G."/>
            <person name="Paranjpe S.S."/>
            <person name="van Kruijsbergen I."/>
            <person name="Shu S."/>
            <person name="Carlson J."/>
            <person name="Kinoshita T."/>
            <person name="Ohta Y."/>
            <person name="Mawaribuchi S."/>
            <person name="Jenkins J."/>
            <person name="Grimwood J."/>
            <person name="Schmutz J."/>
            <person name="Mitros T."/>
            <person name="Mozaffari S.V."/>
            <person name="Suzuki Y."/>
            <person name="Haramoto Y."/>
            <person name="Yamamoto T.S."/>
            <person name="Takagi C."/>
            <person name="Heald R."/>
            <person name="Miller K."/>
            <person name="Haudenschild C."/>
            <person name="Kitzman J."/>
            <person name="Nakayama T."/>
            <person name="Izutsu Y."/>
            <person name="Robert J."/>
            <person name="Fortriede J."/>
            <person name="Burns K."/>
            <person name="Lotay V."/>
            <person name="Karimi K."/>
            <person name="Yasuoka Y."/>
            <person name="Dichmann D.S."/>
            <person name="Flajnik M.F."/>
            <person name="Houston D.W."/>
            <person name="Shendure J."/>
            <person name="DuPasquier L."/>
            <person name="Vize P.D."/>
            <person name="Zorn A.M."/>
            <person name="Ito M."/>
            <person name="Marcotte E.M."/>
            <person name="Wallingford J.B."/>
            <person name="Ito Y."/>
            <person name="Asashima M."/>
            <person name="Ueno N."/>
            <person name="Matsuda Y."/>
            <person name="Veenstra G.J."/>
            <person name="Fujiyama A."/>
            <person name="Harland R.M."/>
            <person name="Taira M."/>
            <person name="Rokhsar D.S."/>
        </authorList>
    </citation>
    <scope>NUCLEOTIDE SEQUENCE [LARGE SCALE GENOMIC DNA]</scope>
    <source>
        <strain evidence="2">J</strain>
    </source>
</reference>
<accession>A0A974CT08</accession>
<organism evidence="1 2">
    <name type="scientific">Xenopus laevis</name>
    <name type="common">African clawed frog</name>
    <dbReference type="NCBI Taxonomy" id="8355"/>
    <lineage>
        <taxon>Eukaryota</taxon>
        <taxon>Metazoa</taxon>
        <taxon>Chordata</taxon>
        <taxon>Craniata</taxon>
        <taxon>Vertebrata</taxon>
        <taxon>Euteleostomi</taxon>
        <taxon>Amphibia</taxon>
        <taxon>Batrachia</taxon>
        <taxon>Anura</taxon>
        <taxon>Pipoidea</taxon>
        <taxon>Pipidae</taxon>
        <taxon>Xenopodinae</taxon>
        <taxon>Xenopus</taxon>
        <taxon>Xenopus</taxon>
    </lineage>
</organism>
<proteinExistence type="predicted"/>
<dbReference type="Proteomes" id="UP000694892">
    <property type="component" value="Chromosome 5S"/>
</dbReference>
<dbReference type="EMBL" id="CM004475">
    <property type="protein sequence ID" value="OCT79148.1"/>
    <property type="molecule type" value="Genomic_DNA"/>
</dbReference>
<name>A0A974CT08_XENLA</name>
<dbReference type="AlphaFoldDB" id="A0A974CT08"/>
<evidence type="ECO:0000313" key="2">
    <source>
        <dbReference type="Proteomes" id="UP000694892"/>
    </source>
</evidence>
<gene>
    <name evidence="1" type="ORF">XELAEV_18030247mg</name>
</gene>